<comment type="caution">
    <text evidence="1">The sequence shown here is derived from an EMBL/GenBank/DDBJ whole genome shotgun (WGS) entry which is preliminary data.</text>
</comment>
<organism evidence="1 2">
    <name type="scientific">Novosphingobium indicum</name>
    <dbReference type="NCBI Taxonomy" id="462949"/>
    <lineage>
        <taxon>Bacteria</taxon>
        <taxon>Pseudomonadati</taxon>
        <taxon>Pseudomonadota</taxon>
        <taxon>Alphaproteobacteria</taxon>
        <taxon>Sphingomonadales</taxon>
        <taxon>Sphingomonadaceae</taxon>
        <taxon>Novosphingobium</taxon>
    </lineage>
</organism>
<protein>
    <recommendedName>
        <fullName evidence="3">VOC domain-containing protein</fullName>
    </recommendedName>
</protein>
<dbReference type="EMBL" id="BMLK01000036">
    <property type="protein sequence ID" value="GGN61341.1"/>
    <property type="molecule type" value="Genomic_DNA"/>
</dbReference>
<accession>A0ABQ2JYL8</accession>
<dbReference type="Gene3D" id="3.10.180.10">
    <property type="entry name" value="2,3-Dihydroxybiphenyl 1,2-Dioxygenase, domain 1"/>
    <property type="match status" value="1"/>
</dbReference>
<evidence type="ECO:0000313" key="1">
    <source>
        <dbReference type="EMBL" id="GGN61341.1"/>
    </source>
</evidence>
<proteinExistence type="predicted"/>
<name>A0ABQ2JYL8_9SPHN</name>
<keyword evidence="2" id="KW-1185">Reference proteome</keyword>
<gene>
    <name evidence="1" type="ORF">GCM10011349_43840</name>
</gene>
<evidence type="ECO:0008006" key="3">
    <source>
        <dbReference type="Google" id="ProtNLM"/>
    </source>
</evidence>
<dbReference type="InterPro" id="IPR029068">
    <property type="entry name" value="Glyas_Bleomycin-R_OHBP_Dase"/>
</dbReference>
<evidence type="ECO:0000313" key="2">
    <source>
        <dbReference type="Proteomes" id="UP000605099"/>
    </source>
</evidence>
<dbReference type="Proteomes" id="UP000605099">
    <property type="component" value="Unassembled WGS sequence"/>
</dbReference>
<dbReference type="RefSeq" id="WP_188823356.1">
    <property type="nucleotide sequence ID" value="NZ_BMLK01000036.1"/>
</dbReference>
<sequence length="175" mass="19565">MNLIDRFGDIFQLSYVARDRDRAVEFAAAKLGIDNFFCFEGKCPVRTRGNVEDLLLRVAVANTGTHQFEIIEPVSGPTWIYTEGRDLDRQALSLHHVGVAVMGPHSVWQDTIAQLRADGDEIVQISELAPGEEPQALFAYVDNRASLGHFTEYLWWSPAMNGTPTMPTLMQGERA</sequence>
<reference evidence="2" key="1">
    <citation type="journal article" date="2019" name="Int. J. Syst. Evol. Microbiol.">
        <title>The Global Catalogue of Microorganisms (GCM) 10K type strain sequencing project: providing services to taxonomists for standard genome sequencing and annotation.</title>
        <authorList>
            <consortium name="The Broad Institute Genomics Platform"/>
            <consortium name="The Broad Institute Genome Sequencing Center for Infectious Disease"/>
            <person name="Wu L."/>
            <person name="Ma J."/>
        </authorList>
    </citation>
    <scope>NUCLEOTIDE SEQUENCE [LARGE SCALE GENOMIC DNA]</scope>
    <source>
        <strain evidence="2">CGMCC 1.6784</strain>
    </source>
</reference>